<keyword evidence="1" id="KW-1133">Transmembrane helix</keyword>
<keyword evidence="1" id="KW-0812">Transmembrane</keyword>
<dbReference type="Proteomes" id="UP000693672">
    <property type="component" value="Unassembled WGS sequence"/>
</dbReference>
<feature type="transmembrane region" description="Helical" evidence="1">
    <location>
        <begin position="45"/>
        <end position="61"/>
    </location>
</feature>
<comment type="caution">
    <text evidence="2">The sequence shown here is derived from an EMBL/GenBank/DDBJ whole genome shotgun (WGS) entry which is preliminary data.</text>
</comment>
<reference evidence="2" key="1">
    <citation type="submission" date="2021-06" db="EMBL/GenBank/DDBJ databases">
        <authorList>
            <person name="Criscuolo A."/>
        </authorList>
    </citation>
    <scope>NUCLEOTIDE SEQUENCE</scope>
    <source>
        <strain evidence="2">CIP111600</strain>
    </source>
</reference>
<dbReference type="EMBL" id="CAJVAS010000043">
    <property type="protein sequence ID" value="CAG7648585.1"/>
    <property type="molecule type" value="Genomic_DNA"/>
</dbReference>
<accession>A0A916K9C1</accession>
<keyword evidence="3" id="KW-1185">Reference proteome</keyword>
<keyword evidence="1" id="KW-0472">Membrane</keyword>
<feature type="transmembrane region" description="Helical" evidence="1">
    <location>
        <begin position="12"/>
        <end position="33"/>
    </location>
</feature>
<sequence>MKQLGWMTAEWLRILLILVIGLPLMNMAELLLLSLVDAQWNDERAGLALAANLLIVFVMYRNKLQFGGWYRSPRNRPLQRRTTWLLAVVSVILLLAAIESS</sequence>
<gene>
    <name evidence="2" type="ORF">PAESOLCIP111_05633</name>
</gene>
<organism evidence="2 3">
    <name type="scientific">Paenibacillus solanacearum</name>
    <dbReference type="NCBI Taxonomy" id="2048548"/>
    <lineage>
        <taxon>Bacteria</taxon>
        <taxon>Bacillati</taxon>
        <taxon>Bacillota</taxon>
        <taxon>Bacilli</taxon>
        <taxon>Bacillales</taxon>
        <taxon>Paenibacillaceae</taxon>
        <taxon>Paenibacillus</taxon>
    </lineage>
</organism>
<protein>
    <submittedName>
        <fullName evidence="2">Uncharacterized protein</fullName>
    </submittedName>
</protein>
<dbReference type="AlphaFoldDB" id="A0A916K9C1"/>
<evidence type="ECO:0000313" key="3">
    <source>
        <dbReference type="Proteomes" id="UP000693672"/>
    </source>
</evidence>
<proteinExistence type="predicted"/>
<evidence type="ECO:0000256" key="1">
    <source>
        <dbReference type="SAM" id="Phobius"/>
    </source>
</evidence>
<evidence type="ECO:0000313" key="2">
    <source>
        <dbReference type="EMBL" id="CAG7648585.1"/>
    </source>
</evidence>
<dbReference type="RefSeq" id="WP_218095340.1">
    <property type="nucleotide sequence ID" value="NZ_CAJVAS010000043.1"/>
</dbReference>
<feature type="transmembrane region" description="Helical" evidence="1">
    <location>
        <begin position="82"/>
        <end position="98"/>
    </location>
</feature>
<name>A0A916K9C1_9BACL</name>